<dbReference type="RefSeq" id="XP_008085421.1">
    <property type="nucleotide sequence ID" value="XM_008087230.1"/>
</dbReference>
<accession>S3CNI4</accession>
<dbReference type="HOGENOM" id="CLU_151415_0_0_1"/>
<proteinExistence type="predicted"/>
<dbReference type="EMBL" id="KE145369">
    <property type="protein sequence ID" value="EPE28062.1"/>
    <property type="molecule type" value="Genomic_DNA"/>
</dbReference>
<keyword evidence="3" id="KW-1185">Reference proteome</keyword>
<feature type="chain" id="PRO_5004518943" evidence="1">
    <location>
        <begin position="18"/>
        <end position="142"/>
    </location>
</feature>
<feature type="signal peptide" evidence="1">
    <location>
        <begin position="1"/>
        <end position="17"/>
    </location>
</feature>
<reference evidence="2 3" key="1">
    <citation type="journal article" date="2013" name="BMC Genomics">
        <title>Genomics-driven discovery of the pneumocandin biosynthetic gene cluster in the fungus Glarea lozoyensis.</title>
        <authorList>
            <person name="Chen L."/>
            <person name="Yue Q."/>
            <person name="Zhang X."/>
            <person name="Xiang M."/>
            <person name="Wang C."/>
            <person name="Li S."/>
            <person name="Che Y."/>
            <person name="Ortiz-Lopez F.J."/>
            <person name="Bills G.F."/>
            <person name="Liu X."/>
            <person name="An Z."/>
        </authorList>
    </citation>
    <scope>NUCLEOTIDE SEQUENCE [LARGE SCALE GENOMIC DNA]</scope>
    <source>
        <strain evidence="3">ATCC 20868 / MF5171</strain>
    </source>
</reference>
<protein>
    <submittedName>
        <fullName evidence="2">Uncharacterized protein</fullName>
    </submittedName>
</protein>
<name>S3CNI4_GLAL2</name>
<gene>
    <name evidence="2" type="ORF">GLAREA_04853</name>
</gene>
<sequence>MQYSLILTLLSISAVTAKAIEARNANHVSMYTTNACNDHDKYYKWKGTDTCNCIPVDQDAQSIFTDHEPLQDVIAFSDGNCQDTLGPIIKHKCDETAQNTTFAEGRIRSVMFWLGGACELKQALSSIIPDIETALRNAAEFA</sequence>
<evidence type="ECO:0000313" key="3">
    <source>
        <dbReference type="Proteomes" id="UP000016922"/>
    </source>
</evidence>
<keyword evidence="1" id="KW-0732">Signal</keyword>
<dbReference type="STRING" id="1116229.S3CNI4"/>
<dbReference type="OMA" id="FSDGNCQ"/>
<dbReference type="KEGG" id="glz:GLAREA_04853"/>
<dbReference type="GeneID" id="19463908"/>
<organism evidence="2 3">
    <name type="scientific">Glarea lozoyensis (strain ATCC 20868 / MF5171)</name>
    <dbReference type="NCBI Taxonomy" id="1116229"/>
    <lineage>
        <taxon>Eukaryota</taxon>
        <taxon>Fungi</taxon>
        <taxon>Dikarya</taxon>
        <taxon>Ascomycota</taxon>
        <taxon>Pezizomycotina</taxon>
        <taxon>Leotiomycetes</taxon>
        <taxon>Helotiales</taxon>
        <taxon>Helotiaceae</taxon>
        <taxon>Glarea</taxon>
    </lineage>
</organism>
<dbReference type="Proteomes" id="UP000016922">
    <property type="component" value="Unassembled WGS sequence"/>
</dbReference>
<evidence type="ECO:0000256" key="1">
    <source>
        <dbReference type="SAM" id="SignalP"/>
    </source>
</evidence>
<dbReference type="OrthoDB" id="3502031at2759"/>
<evidence type="ECO:0000313" key="2">
    <source>
        <dbReference type="EMBL" id="EPE28062.1"/>
    </source>
</evidence>
<dbReference type="AlphaFoldDB" id="S3CNI4"/>